<evidence type="ECO:0008006" key="2">
    <source>
        <dbReference type="Google" id="ProtNLM"/>
    </source>
</evidence>
<comment type="caution">
    <text evidence="1">The sequence shown here is derived from an EMBL/GenBank/DDBJ whole genome shotgun (WGS) entry which is preliminary data.</text>
</comment>
<proteinExistence type="predicted"/>
<sequence>MADILRYVDTGSDAAGDGTTSATSSGDNTHAYQSLTQWEVAEDTDLATANDTHTVHCNRTNSGGKDTGTCLLFSWGTDATYYPTITQDDFPATGIYDDTKYVLSVTNDECLNVRIDYCKIMKLQIEPTTTGSGNAVGIFWRGAVATATVGLFADSCILKANHTSSGMCYGTECNDGDYQIINTIIYNGFDQAVRHTNASHVGNVFNCTMYGNGIGILRSAGTLNGKNCAIFNCTDDVNGTVVFANCATDDGEDSGNNGNITITQSADDWAALVVDGAGANFNVTDSSSELYDAGQADIFPEDDDIIGTARPQGSAWDIGAYELIVAAGGIVILRRRIGGY</sequence>
<reference evidence="1" key="1">
    <citation type="journal article" date="2015" name="Nature">
        <title>Complex archaea that bridge the gap between prokaryotes and eukaryotes.</title>
        <authorList>
            <person name="Spang A."/>
            <person name="Saw J.H."/>
            <person name="Jorgensen S.L."/>
            <person name="Zaremba-Niedzwiedzka K."/>
            <person name="Martijn J."/>
            <person name="Lind A.E."/>
            <person name="van Eijk R."/>
            <person name="Schleper C."/>
            <person name="Guy L."/>
            <person name="Ettema T.J."/>
        </authorList>
    </citation>
    <scope>NUCLEOTIDE SEQUENCE</scope>
</reference>
<name>A0A0F9L1Q8_9ZZZZ</name>
<dbReference type="EMBL" id="LAZR01012183">
    <property type="protein sequence ID" value="KKM28138.1"/>
    <property type="molecule type" value="Genomic_DNA"/>
</dbReference>
<accession>A0A0F9L1Q8</accession>
<gene>
    <name evidence="1" type="ORF">LCGC14_1567690</name>
</gene>
<protein>
    <recommendedName>
        <fullName evidence="2">Right handed beta helix domain-containing protein</fullName>
    </recommendedName>
</protein>
<dbReference type="NCBIfam" id="NF041518">
    <property type="entry name" value="choice_anch_Q"/>
    <property type="match status" value="1"/>
</dbReference>
<dbReference type="InterPro" id="IPR059226">
    <property type="entry name" value="Choice_anch_Q_dom"/>
</dbReference>
<dbReference type="SUPFAM" id="SSF51126">
    <property type="entry name" value="Pectin lyase-like"/>
    <property type="match status" value="1"/>
</dbReference>
<evidence type="ECO:0000313" key="1">
    <source>
        <dbReference type="EMBL" id="KKM28138.1"/>
    </source>
</evidence>
<dbReference type="AlphaFoldDB" id="A0A0F9L1Q8"/>
<organism evidence="1">
    <name type="scientific">marine sediment metagenome</name>
    <dbReference type="NCBI Taxonomy" id="412755"/>
    <lineage>
        <taxon>unclassified sequences</taxon>
        <taxon>metagenomes</taxon>
        <taxon>ecological metagenomes</taxon>
    </lineage>
</organism>
<dbReference type="InterPro" id="IPR011050">
    <property type="entry name" value="Pectin_lyase_fold/virulence"/>
</dbReference>